<keyword evidence="4 13" id="KW-0812">Transmembrane</keyword>
<evidence type="ECO:0000256" key="14">
    <source>
        <dbReference type="SAM" id="Coils"/>
    </source>
</evidence>
<keyword evidence="2 13" id="KW-0813">Transport</keyword>
<protein>
    <recommendedName>
        <fullName evidence="13">ATP synthase subunit b</fullName>
    </recommendedName>
    <alternativeName>
        <fullName evidence="13">ATP synthase F(0) sector subunit b</fullName>
    </alternativeName>
    <alternativeName>
        <fullName evidence="13">ATPase subunit I</fullName>
    </alternativeName>
    <alternativeName>
        <fullName evidence="13">F-type ATPase subunit b</fullName>
        <shortName evidence="13">F-ATPase subunit b</shortName>
    </alternativeName>
</protein>
<feature type="compositionally biased region" description="Low complexity" evidence="15">
    <location>
        <begin position="255"/>
        <end position="269"/>
    </location>
</feature>
<dbReference type="OrthoDB" id="466272at2"/>
<dbReference type="HAMAP" id="MF_01398">
    <property type="entry name" value="ATP_synth_b_bprime"/>
    <property type="match status" value="1"/>
</dbReference>
<evidence type="ECO:0000256" key="13">
    <source>
        <dbReference type="HAMAP-Rule" id="MF_01398"/>
    </source>
</evidence>
<keyword evidence="6 13" id="KW-1133">Transmembrane helix</keyword>
<comment type="function">
    <text evidence="11">Component of the F(0) channel, it forms part of the peripheral stalk, linking F(1) to F(0). The b'-subunit is a diverged and duplicated form of b found in plants and photosynthetic bacteria.</text>
</comment>
<dbReference type="GO" id="GO:0005886">
    <property type="term" value="C:plasma membrane"/>
    <property type="evidence" value="ECO:0007669"/>
    <property type="project" value="UniProtKB-SubCell"/>
</dbReference>
<dbReference type="PANTHER" id="PTHR33445">
    <property type="entry name" value="ATP SYNTHASE SUBUNIT B', CHLOROPLASTIC"/>
    <property type="match status" value="1"/>
</dbReference>
<feature type="transmembrane region" description="Helical" evidence="13">
    <location>
        <begin position="6"/>
        <end position="27"/>
    </location>
</feature>
<accession>A0A6P1ZCI9</accession>
<dbReference type="Pfam" id="PF00213">
    <property type="entry name" value="OSCP"/>
    <property type="match status" value="1"/>
</dbReference>
<reference evidence="16 17" key="1">
    <citation type="submission" date="2018-06" db="EMBL/GenBank/DDBJ databases">
        <title>Complete genome of Desulfovibrio marinus P48SEP.</title>
        <authorList>
            <person name="Crispim J.S."/>
            <person name="Vidigal P.M.P."/>
            <person name="Silva L.C.F."/>
            <person name="Araujo L.C."/>
            <person name="Laguardia C.N."/>
            <person name="Dias R.S."/>
            <person name="Sousa M.P."/>
            <person name="Paula S.O."/>
            <person name="Silva C."/>
        </authorList>
    </citation>
    <scope>NUCLEOTIDE SEQUENCE [LARGE SCALE GENOMIC DNA]</scope>
    <source>
        <strain evidence="16 17">P48SEP</strain>
    </source>
</reference>
<dbReference type="Proteomes" id="UP000434052">
    <property type="component" value="Unassembled WGS sequence"/>
</dbReference>
<gene>
    <name evidence="13" type="primary">atpF</name>
    <name evidence="16" type="ORF">DQK91_17080</name>
</gene>
<evidence type="ECO:0000256" key="11">
    <source>
        <dbReference type="ARBA" id="ARBA00025614"/>
    </source>
</evidence>
<evidence type="ECO:0000313" key="17">
    <source>
        <dbReference type="Proteomes" id="UP000434052"/>
    </source>
</evidence>
<comment type="subcellular location">
    <subcellularLocation>
        <location evidence="13">Cell membrane</location>
        <topology evidence="13">Single-pass membrane protein</topology>
    </subcellularLocation>
    <subcellularLocation>
        <location evidence="12">Endomembrane system</location>
        <topology evidence="12">Single-pass membrane protein</topology>
    </subcellularLocation>
</comment>
<dbReference type="RefSeq" id="WP_144306601.1">
    <property type="nucleotide sequence ID" value="NZ_QMIF01000013.1"/>
</dbReference>
<name>A0A6P1ZCI9_9BACT</name>
<evidence type="ECO:0000256" key="8">
    <source>
        <dbReference type="ARBA" id="ARBA00023136"/>
    </source>
</evidence>
<evidence type="ECO:0000256" key="1">
    <source>
        <dbReference type="ARBA" id="ARBA00005513"/>
    </source>
</evidence>
<feature type="region of interest" description="Disordered" evidence="15">
    <location>
        <begin position="248"/>
        <end position="308"/>
    </location>
</feature>
<keyword evidence="8 13" id="KW-0472">Membrane</keyword>
<keyword evidence="9 13" id="KW-0066">ATP synthesis</keyword>
<dbReference type="AlphaFoldDB" id="A0A6P1ZCI9"/>
<keyword evidence="13" id="KW-1003">Cell membrane</keyword>
<evidence type="ECO:0000256" key="2">
    <source>
        <dbReference type="ARBA" id="ARBA00022448"/>
    </source>
</evidence>
<proteinExistence type="inferred from homology"/>
<keyword evidence="5 13" id="KW-0375">Hydrogen ion transport</keyword>
<evidence type="ECO:0000256" key="5">
    <source>
        <dbReference type="ARBA" id="ARBA00022781"/>
    </source>
</evidence>
<evidence type="ECO:0000256" key="6">
    <source>
        <dbReference type="ARBA" id="ARBA00022989"/>
    </source>
</evidence>
<comment type="function">
    <text evidence="10 13">F(1)F(0) ATP synthase produces ATP from ADP in the presence of a proton or sodium gradient. F-type ATPases consist of two structural domains, F(1) containing the extramembraneous catalytic core and F(0) containing the membrane proton channel, linked together by a central stalk and a peripheral stalk. During catalysis, ATP synthesis in the catalytic domain of F(1) is coupled via a rotary mechanism of the central stalk subunits to proton translocation.</text>
</comment>
<dbReference type="GO" id="GO:0046961">
    <property type="term" value="F:proton-transporting ATPase activity, rotational mechanism"/>
    <property type="evidence" value="ECO:0007669"/>
    <property type="project" value="TreeGrafter"/>
</dbReference>
<evidence type="ECO:0000256" key="3">
    <source>
        <dbReference type="ARBA" id="ARBA00022547"/>
    </source>
</evidence>
<dbReference type="Pfam" id="PF00430">
    <property type="entry name" value="ATP-synt_B"/>
    <property type="match status" value="1"/>
</dbReference>
<keyword evidence="3 13" id="KW-0138">CF(0)</keyword>
<keyword evidence="14" id="KW-0175">Coiled coil</keyword>
<organism evidence="16 17">
    <name type="scientific">Oceanidesulfovibrio marinus</name>
    <dbReference type="NCBI Taxonomy" id="370038"/>
    <lineage>
        <taxon>Bacteria</taxon>
        <taxon>Pseudomonadati</taxon>
        <taxon>Thermodesulfobacteriota</taxon>
        <taxon>Desulfovibrionia</taxon>
        <taxon>Desulfovibrionales</taxon>
        <taxon>Desulfovibrionaceae</taxon>
        <taxon>Oceanidesulfovibrio</taxon>
    </lineage>
</organism>
<evidence type="ECO:0000256" key="4">
    <source>
        <dbReference type="ARBA" id="ARBA00022692"/>
    </source>
</evidence>
<dbReference type="GO" id="GO:0012505">
    <property type="term" value="C:endomembrane system"/>
    <property type="evidence" value="ECO:0007669"/>
    <property type="project" value="UniProtKB-SubCell"/>
</dbReference>
<evidence type="ECO:0000256" key="10">
    <source>
        <dbReference type="ARBA" id="ARBA00025198"/>
    </source>
</evidence>
<dbReference type="EMBL" id="QMIF01000013">
    <property type="protein sequence ID" value="TVM31917.1"/>
    <property type="molecule type" value="Genomic_DNA"/>
</dbReference>
<dbReference type="InterPro" id="IPR050059">
    <property type="entry name" value="ATP_synthase_B_chain"/>
</dbReference>
<evidence type="ECO:0000256" key="7">
    <source>
        <dbReference type="ARBA" id="ARBA00023065"/>
    </source>
</evidence>
<dbReference type="GO" id="GO:0046933">
    <property type="term" value="F:proton-transporting ATP synthase activity, rotational mechanism"/>
    <property type="evidence" value="ECO:0007669"/>
    <property type="project" value="UniProtKB-UniRule"/>
</dbReference>
<dbReference type="GO" id="GO:0045259">
    <property type="term" value="C:proton-transporting ATP synthase complex"/>
    <property type="evidence" value="ECO:0007669"/>
    <property type="project" value="UniProtKB-KW"/>
</dbReference>
<comment type="similarity">
    <text evidence="1 13">Belongs to the ATPase B chain family.</text>
</comment>
<evidence type="ECO:0000256" key="12">
    <source>
        <dbReference type="ARBA" id="ARBA00037847"/>
    </source>
</evidence>
<comment type="subunit">
    <text evidence="13">F-type ATPases have 2 components, F(1) - the catalytic core - and F(0) - the membrane proton channel. F(1) has five subunits: alpha(3), beta(3), gamma(1), delta(1), epsilon(1). F(0) has three main subunits: a(1), b(2) and c(10-14). The alpha and beta chains form an alternating ring which encloses part of the gamma chain. F(1) is attached to F(0) by a central stalk formed by the gamma and epsilon chains, while a peripheral stalk is formed by the delta and b chains.</text>
</comment>
<dbReference type="InterPro" id="IPR002146">
    <property type="entry name" value="ATP_synth_b/b'su_bac/chlpt"/>
</dbReference>
<comment type="caution">
    <text evidence="16">The sequence shown here is derived from an EMBL/GenBank/DDBJ whole genome shotgun (WGS) entry which is preliminary data.</text>
</comment>
<sequence>MLIDWFTVAAQALNFIVLMILLKVFLYDRIVKAMDQREQNIQERLESAREEREMAEAQKRKFETEQRELAQQREEIVRQARKEAASTREELLDKARKEADDLRQGLNAAVRQETDSFVHTFREQAAALCIELTRRSLAAMGDVSAEEQAATAFRKVLENADPETAARLQEAAAEDGSSATVVSATALPGSAKSAVTHAVHELIGKDVAVDYAVDEELVLGMELRCGGRSLGWTVRDYLDAVSREVRELLTEEQPSSASGASSSGASSSGQEEAGTVKHVQEEASNATEAGQGGAPSPDTVEKDDADDA</sequence>
<dbReference type="InterPro" id="IPR000711">
    <property type="entry name" value="ATPase_OSCP/dsu"/>
</dbReference>
<evidence type="ECO:0000256" key="15">
    <source>
        <dbReference type="SAM" id="MobiDB-lite"/>
    </source>
</evidence>
<evidence type="ECO:0000256" key="9">
    <source>
        <dbReference type="ARBA" id="ARBA00023310"/>
    </source>
</evidence>
<dbReference type="PANTHER" id="PTHR33445:SF2">
    <property type="entry name" value="ATP SYNTHASE SUBUNIT B', CHLOROPLASTIC"/>
    <property type="match status" value="1"/>
</dbReference>
<keyword evidence="7 13" id="KW-0406">Ion transport</keyword>
<evidence type="ECO:0000313" key="16">
    <source>
        <dbReference type="EMBL" id="TVM31917.1"/>
    </source>
</evidence>
<feature type="coiled-coil region" evidence="14">
    <location>
        <begin position="31"/>
        <end position="112"/>
    </location>
</feature>
<dbReference type="CDD" id="cd06503">
    <property type="entry name" value="ATP-synt_Fo_b"/>
    <property type="match status" value="1"/>
</dbReference>